<evidence type="ECO:0000313" key="2">
    <source>
        <dbReference type="Proteomes" id="UP001165960"/>
    </source>
</evidence>
<accession>A0ACC2TZV0</accession>
<gene>
    <name evidence="1" type="ORF">DSO57_1029466</name>
</gene>
<name>A0ACC2TZV0_9FUNG</name>
<reference evidence="1" key="1">
    <citation type="submission" date="2022-04" db="EMBL/GenBank/DDBJ databases">
        <title>Genome of the entomopathogenic fungus Entomophthora muscae.</title>
        <authorList>
            <person name="Elya C."/>
            <person name="Lovett B.R."/>
            <person name="Lee E."/>
            <person name="Macias A.M."/>
            <person name="Hajek A.E."/>
            <person name="De Bivort B.L."/>
            <person name="Kasson M.T."/>
            <person name="De Fine Licht H.H."/>
            <person name="Stajich J.E."/>
        </authorList>
    </citation>
    <scope>NUCLEOTIDE SEQUENCE</scope>
    <source>
        <strain evidence="1">Berkeley</strain>
    </source>
</reference>
<sequence length="772" mass="85514">MKQAFGVLVLGLAAGSQYKSLDEIEHPCGNPHFKAESFPRVEKLMAKMNMREKIGQLVQINIASLITDKKSMTLDPAKVEYYVNQKMVGSFLNNLADGADSPPATPQQFLKLTNDLQLAYQKNRVKIPMVYGLDSVHGANYVYGATLLPQQLAIAATFNRNISRIAGEITAKDTRAVGVHWNFSPILDIAVNKQWPRVYETFGEDPYLVTEMGREIILGYQGCSNDLKRGDKVAATMKHFIGYSATRSGKDVDGSWMSERIVNDIFRPSFQAAVEAGVATAMESYSDIDGDHIVNSKQYLVDLLRTKMGFKGALVTDWGQIEKLHDNIHIAPTQEDAVRRVMNLGSLDMSMVPNNANFTTHVENLIKKGLLSPEIININVRRILVFKDKLGLLSSTGIQSDESSEFKSIGSNKDTMESIKAAQESVILLENKNQTLPLKKGSKLLVTGPTANSYSLLTGGWTFSWQGTDNEAMFQKRGTTILQGLKGYSGGVTYLPTVDINGKPLVASARSLVAQARGYDAVVLCLGENHYTEFLGNIDNMELPKGQLDLIQTFRELTDKPLILVLTQGRPRVIGNNVDNLDAILTSFLAGPHAGKAIADIIFGAVNPSGRLPITYANHNNDNAYNYYRRFNEFNPHPQWEFGHGLSYTSFKYADLILSKASMFPWETIHVQVSVTNTGSLPGMETILMYITDQYRSISPEVKKLRGFEKVLLNPGQTKTINFNIFHKDLMYASLENRYVVEAGTFTVAIGDQSTDFELIVNGNNGFFDMGA</sequence>
<dbReference type="Proteomes" id="UP001165960">
    <property type="component" value="Unassembled WGS sequence"/>
</dbReference>
<comment type="caution">
    <text evidence="1">The sequence shown here is derived from an EMBL/GenBank/DDBJ whole genome shotgun (WGS) entry which is preliminary data.</text>
</comment>
<evidence type="ECO:0000313" key="1">
    <source>
        <dbReference type="EMBL" id="KAJ9080016.1"/>
    </source>
</evidence>
<protein>
    <submittedName>
        <fullName evidence="1">Uncharacterized protein</fullName>
    </submittedName>
</protein>
<dbReference type="EMBL" id="QTSX02001615">
    <property type="protein sequence ID" value="KAJ9080016.1"/>
    <property type="molecule type" value="Genomic_DNA"/>
</dbReference>
<keyword evidence="2" id="KW-1185">Reference proteome</keyword>
<proteinExistence type="predicted"/>
<organism evidence="1 2">
    <name type="scientific">Entomophthora muscae</name>
    <dbReference type="NCBI Taxonomy" id="34485"/>
    <lineage>
        <taxon>Eukaryota</taxon>
        <taxon>Fungi</taxon>
        <taxon>Fungi incertae sedis</taxon>
        <taxon>Zoopagomycota</taxon>
        <taxon>Entomophthoromycotina</taxon>
        <taxon>Entomophthoromycetes</taxon>
        <taxon>Entomophthorales</taxon>
        <taxon>Entomophthoraceae</taxon>
        <taxon>Entomophthora</taxon>
    </lineage>
</organism>